<dbReference type="AlphaFoldDB" id="A0A174C4A8"/>
<dbReference type="InterPro" id="IPR004006">
    <property type="entry name" value="DhaK_dom"/>
</dbReference>
<dbReference type="PROSITE" id="PS51481">
    <property type="entry name" value="DHAK"/>
    <property type="match status" value="1"/>
</dbReference>
<dbReference type="GO" id="GO:0019563">
    <property type="term" value="P:glycerol catabolic process"/>
    <property type="evidence" value="ECO:0007669"/>
    <property type="project" value="TreeGrafter"/>
</dbReference>
<dbReference type="EMBL" id="CYZN01000010">
    <property type="protein sequence ID" value="CUO06720.1"/>
    <property type="molecule type" value="Genomic_DNA"/>
</dbReference>
<dbReference type="Proteomes" id="UP000095431">
    <property type="component" value="Unassembled WGS sequence"/>
</dbReference>
<organism evidence="2 3">
    <name type="scientific">Blautia wexlerae</name>
    <dbReference type="NCBI Taxonomy" id="418240"/>
    <lineage>
        <taxon>Bacteria</taxon>
        <taxon>Bacillati</taxon>
        <taxon>Bacillota</taxon>
        <taxon>Clostridia</taxon>
        <taxon>Lachnospirales</taxon>
        <taxon>Lachnospiraceae</taxon>
        <taxon>Blautia</taxon>
    </lineage>
</organism>
<evidence type="ECO:0000313" key="3">
    <source>
        <dbReference type="Proteomes" id="UP000095431"/>
    </source>
</evidence>
<dbReference type="InterPro" id="IPR050861">
    <property type="entry name" value="Dihydroxyacetone_Kinase"/>
</dbReference>
<dbReference type="GO" id="GO:0004371">
    <property type="term" value="F:glycerone kinase activity"/>
    <property type="evidence" value="ECO:0007669"/>
    <property type="project" value="InterPro"/>
</dbReference>
<proteinExistence type="predicted"/>
<keyword evidence="2" id="KW-0418">Kinase</keyword>
<evidence type="ECO:0000313" key="2">
    <source>
        <dbReference type="EMBL" id="CUO06720.1"/>
    </source>
</evidence>
<reference evidence="2 3" key="1">
    <citation type="submission" date="2015-09" db="EMBL/GenBank/DDBJ databases">
        <authorList>
            <consortium name="Pathogen Informatics"/>
        </authorList>
    </citation>
    <scope>NUCLEOTIDE SEQUENCE [LARGE SCALE GENOMIC DNA]</scope>
    <source>
        <strain evidence="2 3">2789STDY5834863</strain>
    </source>
</reference>
<dbReference type="PANTHER" id="PTHR28629:SF4">
    <property type="entry name" value="TRIOKINASE_FMN CYCLASE"/>
    <property type="match status" value="1"/>
</dbReference>
<protein>
    <submittedName>
        <fullName evidence="2">PTS-dependent dihydroxyacetone kinase, dihydroxyacetone-binding subunit dhaK</fullName>
        <ecNumber evidence="2">2.7.-.-</ecNumber>
    </submittedName>
</protein>
<dbReference type="Gene3D" id="3.40.50.10440">
    <property type="entry name" value="Dihydroxyacetone kinase, domain 1"/>
    <property type="match status" value="1"/>
</dbReference>
<dbReference type="RefSeq" id="WP_055200233.1">
    <property type="nucleotide sequence ID" value="NZ_BTHH01000008.1"/>
</dbReference>
<sequence length="315" mass="34603">MRLWNSRETALNEALNGIKRACPGKYTRLETEYGYGLYRNNISSNRVRIIVDGGGGYGHMWSAFAEEGLADAMVHGNFDSAPNAYVLYEMAKNIDCGKGILFLTNHYMGDYLNNDMAVELLAHDNINAAMCCISDDILSCEGEIAENRGGLHGIGQICKICAGAAREGYNLEQLSKLASKSNSRVRSVSLNVREGKLFFGEGFSGEPAVKEKVFESVDQMFSDAVDILLSELGLWKDCPMYLSVNNHCNVGFTESMVLLESAAKQIEERKIKLCGCAAGTYFDVFDGKGCILSLIACDEEMQKYIAPVNGYGYVI</sequence>
<dbReference type="EC" id="2.7.-.-" evidence="2"/>
<dbReference type="SUPFAM" id="SSF82549">
    <property type="entry name" value="DAK1/DegV-like"/>
    <property type="match status" value="1"/>
</dbReference>
<gene>
    <name evidence="2" type="primary">dhaK</name>
    <name evidence="2" type="ORF">ERS852478_01760</name>
</gene>
<keyword evidence="2" id="KW-0808">Transferase</keyword>
<dbReference type="Gene3D" id="3.30.1180.20">
    <property type="entry name" value="Dihydroxyacetone kinase, domain 2"/>
    <property type="match status" value="1"/>
</dbReference>
<evidence type="ECO:0000259" key="1">
    <source>
        <dbReference type="PROSITE" id="PS51481"/>
    </source>
</evidence>
<feature type="domain" description="DhaK" evidence="1">
    <location>
        <begin position="6"/>
        <end position="314"/>
    </location>
</feature>
<accession>A0A174C4A8</accession>
<dbReference type="PANTHER" id="PTHR28629">
    <property type="entry name" value="TRIOKINASE/FMN CYCLASE"/>
    <property type="match status" value="1"/>
</dbReference>
<name>A0A174C4A8_9FIRM</name>
<dbReference type="Pfam" id="PF02733">
    <property type="entry name" value="Dak1"/>
    <property type="match status" value="1"/>
</dbReference>
<dbReference type="GO" id="GO:0005829">
    <property type="term" value="C:cytosol"/>
    <property type="evidence" value="ECO:0007669"/>
    <property type="project" value="TreeGrafter"/>
</dbReference>